<dbReference type="InterPro" id="IPR050557">
    <property type="entry name" value="RTX_toxin/Mannuronan_C5-epim"/>
</dbReference>
<comment type="subcellular location">
    <subcellularLocation>
        <location evidence="1">Secreted</location>
    </subcellularLocation>
</comment>
<comment type="caution">
    <text evidence="3">The sequence shown here is derived from an EMBL/GenBank/DDBJ whole genome shotgun (WGS) entry which is preliminary data.</text>
</comment>
<reference evidence="3 4" key="1">
    <citation type="journal article" date="2021" name="MBio">
        <title>Poor Competitiveness of Bradyrhizobium in Pigeon Pea Root Colonization in Indian Soils.</title>
        <authorList>
            <person name="Chalasani D."/>
            <person name="Basu A."/>
            <person name="Pullabhotla S.V.S.R.N."/>
            <person name="Jorrin B."/>
            <person name="Neal A.L."/>
            <person name="Poole P.S."/>
            <person name="Podile A.R."/>
            <person name="Tkacz A."/>
        </authorList>
    </citation>
    <scope>NUCLEOTIDE SEQUENCE [LARGE SCALE GENOMIC DNA]</scope>
    <source>
        <strain evidence="3 4">HU56</strain>
    </source>
</reference>
<dbReference type="InterPro" id="IPR001343">
    <property type="entry name" value="Hemolysn_Ca-bd"/>
</dbReference>
<dbReference type="PROSITE" id="PS00330">
    <property type="entry name" value="HEMOLYSIN_CALCIUM"/>
    <property type="match status" value="3"/>
</dbReference>
<evidence type="ECO:0000256" key="1">
    <source>
        <dbReference type="ARBA" id="ARBA00004613"/>
    </source>
</evidence>
<proteinExistence type="predicted"/>
<evidence type="ECO:0000313" key="3">
    <source>
        <dbReference type="EMBL" id="MBW9055507.1"/>
    </source>
</evidence>
<keyword evidence="2" id="KW-0964">Secreted</keyword>
<gene>
    <name evidence="3" type="ORF">JNB85_24170</name>
</gene>
<dbReference type="PRINTS" id="PR00313">
    <property type="entry name" value="CABNDNGRPT"/>
</dbReference>
<dbReference type="PANTHER" id="PTHR38340">
    <property type="entry name" value="S-LAYER PROTEIN"/>
    <property type="match status" value="1"/>
</dbReference>
<evidence type="ECO:0000256" key="2">
    <source>
        <dbReference type="ARBA" id="ARBA00022525"/>
    </source>
</evidence>
<dbReference type="InterPro" id="IPR018511">
    <property type="entry name" value="Hemolysin-typ_Ca-bd_CS"/>
</dbReference>
<dbReference type="RefSeq" id="WP_220336826.1">
    <property type="nucleotide sequence ID" value="NZ_JAEUAK010000011.1"/>
</dbReference>
<dbReference type="EMBL" id="JAEUAK010000011">
    <property type="protein sequence ID" value="MBW9055507.1"/>
    <property type="molecule type" value="Genomic_DNA"/>
</dbReference>
<dbReference type="SUPFAM" id="SSF51120">
    <property type="entry name" value="beta-Roll"/>
    <property type="match status" value="3"/>
</dbReference>
<name>A0ABS7GZS7_9HYPH</name>
<protein>
    <recommendedName>
        <fullName evidence="5">Calcium-binding protein</fullName>
    </recommendedName>
</protein>
<dbReference type="Proteomes" id="UP000717752">
    <property type="component" value="Unassembled WGS sequence"/>
</dbReference>
<dbReference type="Gene3D" id="2.150.10.10">
    <property type="entry name" value="Serralysin-like metalloprotease, C-terminal"/>
    <property type="match status" value="3"/>
</dbReference>
<accession>A0ABS7GZS7</accession>
<keyword evidence="4" id="KW-1185">Reference proteome</keyword>
<organism evidence="3 4">
    <name type="scientific">Rhizobium mesosinicum</name>
    <dbReference type="NCBI Taxonomy" id="335017"/>
    <lineage>
        <taxon>Bacteria</taxon>
        <taxon>Pseudomonadati</taxon>
        <taxon>Pseudomonadota</taxon>
        <taxon>Alphaproteobacteria</taxon>
        <taxon>Hyphomicrobiales</taxon>
        <taxon>Rhizobiaceae</taxon>
        <taxon>Rhizobium/Agrobacterium group</taxon>
        <taxon>Rhizobium</taxon>
    </lineage>
</organism>
<dbReference type="PANTHER" id="PTHR38340:SF1">
    <property type="entry name" value="S-LAYER PROTEIN"/>
    <property type="match status" value="1"/>
</dbReference>
<evidence type="ECO:0008006" key="5">
    <source>
        <dbReference type="Google" id="ProtNLM"/>
    </source>
</evidence>
<dbReference type="Pfam" id="PF00353">
    <property type="entry name" value="HemolysinCabind"/>
    <property type="match status" value="3"/>
</dbReference>
<dbReference type="InterPro" id="IPR011049">
    <property type="entry name" value="Serralysin-like_metalloprot_C"/>
</dbReference>
<evidence type="ECO:0000313" key="4">
    <source>
        <dbReference type="Proteomes" id="UP000717752"/>
    </source>
</evidence>
<sequence length="793" mass="81971">MSFLESQVNTFTVNFQYSAATTQLPGGGWVITWASMLQDGSGSGIYQQVYDATGAPVGPETRVNTIVEGNQDMPAVAVLADGGWVITWGDQGISTPGVYQQAFNADGTPRGGETQVNTYEGGGQGSRSVMGLSDGGWVVSWLSVGQDGSGYGIYQQAFAADGSRIAGETRVNTHTDGNQWLGSMAPLDGGGWVATWSSPGQDGSETGVFQQIYNADGTPHGGETLVNTYTNSYQGSPTVMARDGGWVVVWESAGQDGSSGGIYQQAYNADGTPLGTETRVNSTTDGNQAYHASAALADGGWVVIWLAGDAHMMQQAYNANGTPKGGETQVDTDGAYASNQKVTALADGGWVVTWTVMGFTDTYYHVYQQAFNADGTKNGDETLLNTLTHTYHDIPQVAALDDGGWIVTWASDSDYNGPYAYDSGIYQVRYDADAHAVELPNHSIYGTYPGMSLFGTAGDDAIYASAGDDTLYGYAGNDHLSGSSGNDRMIGGLGNDTYSVDTTADRVVELAGEGTDTVLTEVSYTLSANVENLAMVAEGNLYATGNALDNVMTGNSGNNTLAGALGNDTLHGLDGNDYLDGGAGNDRLYGGSGDDMLAGGTGEDFMDGGDGNDKYKVDSAGDVVHDTGDGLWDLIDTIYSTAQAYSLAGTGAEALILQAGAVIGIGDGGNNQIVGNAAANTLVSGGGSDGLTGGGGADTFVLAAPGPSNFVSIADFGADDFLSFRSSAFQGMTASTLDFHVGKTAIGADAQFYFNTSDRTLYWDEDGTGGDGAVGIAMLNGAYVLQSGDFLFA</sequence>